<dbReference type="RefSeq" id="WP_216926335.1">
    <property type="nucleotide sequence ID" value="NZ_JAHOPC010000012.1"/>
</dbReference>
<reference evidence="2 3" key="1">
    <citation type="submission" date="2021-06" db="EMBL/GenBank/DDBJ databases">
        <authorList>
            <person name="Jeong J.W."/>
        </authorList>
    </citation>
    <scope>NUCLEOTIDE SEQUENCE [LARGE SCALE GENOMIC DNA]</scope>
    <source>
        <strain evidence="2 3">MMS21-TAE1-1</strain>
    </source>
</reference>
<dbReference type="Proteomes" id="UP000824166">
    <property type="component" value="Unassembled WGS sequence"/>
</dbReference>
<protein>
    <recommendedName>
        <fullName evidence="4">DUF4190 domain-containing protein</fullName>
    </recommendedName>
</protein>
<dbReference type="EMBL" id="JAHOPC010000012">
    <property type="protein sequence ID" value="MBU8868217.1"/>
    <property type="molecule type" value="Genomic_DNA"/>
</dbReference>
<comment type="caution">
    <text evidence="2">The sequence shown here is derived from an EMBL/GenBank/DDBJ whole genome shotgun (WGS) entry which is preliminary data.</text>
</comment>
<keyword evidence="1" id="KW-0472">Membrane</keyword>
<evidence type="ECO:0000313" key="2">
    <source>
        <dbReference type="EMBL" id="MBU8868217.1"/>
    </source>
</evidence>
<gene>
    <name evidence="2" type="ORF">KSW38_18150</name>
</gene>
<accession>A0ABS6IA39</accession>
<name>A0ABS6IA39_9MICC</name>
<proteinExistence type="predicted"/>
<evidence type="ECO:0008006" key="4">
    <source>
        <dbReference type="Google" id="ProtNLM"/>
    </source>
</evidence>
<organism evidence="2 3">
    <name type="scientific">Paenarthrobacter aromaticivorans</name>
    <dbReference type="NCBI Taxonomy" id="2849150"/>
    <lineage>
        <taxon>Bacteria</taxon>
        <taxon>Bacillati</taxon>
        <taxon>Actinomycetota</taxon>
        <taxon>Actinomycetes</taxon>
        <taxon>Micrococcales</taxon>
        <taxon>Micrococcaceae</taxon>
        <taxon>Paenarthrobacter</taxon>
    </lineage>
</organism>
<evidence type="ECO:0000256" key="1">
    <source>
        <dbReference type="SAM" id="Phobius"/>
    </source>
</evidence>
<feature type="transmembrane region" description="Helical" evidence="1">
    <location>
        <begin position="42"/>
        <end position="63"/>
    </location>
</feature>
<sequence length="74" mass="7737">MASLVIGLASLVLGWTVLFPLVGLVLGFLGITSARTAKGMPIAGLILNAVALLGWVLLVLIVVQPWDFSVPPQK</sequence>
<keyword evidence="1" id="KW-0812">Transmembrane</keyword>
<keyword evidence="3" id="KW-1185">Reference proteome</keyword>
<feature type="transmembrane region" description="Helical" evidence="1">
    <location>
        <begin position="6"/>
        <end position="30"/>
    </location>
</feature>
<keyword evidence="1" id="KW-1133">Transmembrane helix</keyword>
<evidence type="ECO:0000313" key="3">
    <source>
        <dbReference type="Proteomes" id="UP000824166"/>
    </source>
</evidence>